<dbReference type="GeneID" id="54281419"/>
<dbReference type="Pfam" id="PF13639">
    <property type="entry name" value="zf-RING_2"/>
    <property type="match status" value="1"/>
</dbReference>
<dbReference type="PANTHER" id="PTHR45969:SF69">
    <property type="entry name" value="FINGER DOMAIN PROTEIN, PUTATIVE (AFU_ORTHOLOGUE AFUA_3G12190)-RELATED"/>
    <property type="match status" value="1"/>
</dbReference>
<dbReference type="SUPFAM" id="SSF57850">
    <property type="entry name" value="RING/U-box"/>
    <property type="match status" value="1"/>
</dbReference>
<dbReference type="InterPro" id="IPR013083">
    <property type="entry name" value="Znf_RING/FYVE/PHD"/>
</dbReference>
<evidence type="ECO:0000313" key="7">
    <source>
        <dbReference type="Proteomes" id="UP000799778"/>
    </source>
</evidence>
<dbReference type="SMART" id="SM00184">
    <property type="entry name" value="RING"/>
    <property type="match status" value="1"/>
</dbReference>
<evidence type="ECO:0000256" key="2">
    <source>
        <dbReference type="ARBA" id="ARBA00022771"/>
    </source>
</evidence>
<evidence type="ECO:0000313" key="6">
    <source>
        <dbReference type="EMBL" id="KAF2008946.1"/>
    </source>
</evidence>
<reference evidence="6" key="1">
    <citation type="journal article" date="2020" name="Stud. Mycol.">
        <title>101 Dothideomycetes genomes: a test case for predicting lifestyles and emergence of pathogens.</title>
        <authorList>
            <person name="Haridas S."/>
            <person name="Albert R."/>
            <person name="Binder M."/>
            <person name="Bloem J."/>
            <person name="Labutti K."/>
            <person name="Salamov A."/>
            <person name="Andreopoulos B."/>
            <person name="Baker S."/>
            <person name="Barry K."/>
            <person name="Bills G."/>
            <person name="Bluhm B."/>
            <person name="Cannon C."/>
            <person name="Castanera R."/>
            <person name="Culley D."/>
            <person name="Daum C."/>
            <person name="Ezra D."/>
            <person name="Gonzalez J."/>
            <person name="Henrissat B."/>
            <person name="Kuo A."/>
            <person name="Liang C."/>
            <person name="Lipzen A."/>
            <person name="Lutzoni F."/>
            <person name="Magnuson J."/>
            <person name="Mondo S."/>
            <person name="Nolan M."/>
            <person name="Ohm R."/>
            <person name="Pangilinan J."/>
            <person name="Park H.-J."/>
            <person name="Ramirez L."/>
            <person name="Alfaro M."/>
            <person name="Sun H."/>
            <person name="Tritt A."/>
            <person name="Yoshinaga Y."/>
            <person name="Zwiers L.-H."/>
            <person name="Turgeon B."/>
            <person name="Goodwin S."/>
            <person name="Spatafora J."/>
            <person name="Crous P."/>
            <person name="Grigoriev I."/>
        </authorList>
    </citation>
    <scope>NUCLEOTIDE SEQUENCE</scope>
    <source>
        <strain evidence="6">CBS 175.79</strain>
    </source>
</reference>
<dbReference type="GO" id="GO:0008270">
    <property type="term" value="F:zinc ion binding"/>
    <property type="evidence" value="ECO:0007669"/>
    <property type="project" value="UniProtKB-KW"/>
</dbReference>
<evidence type="ECO:0000259" key="5">
    <source>
        <dbReference type="PROSITE" id="PS50089"/>
    </source>
</evidence>
<name>A0A6A5X7R9_9PLEO</name>
<dbReference type="OrthoDB" id="8062037at2759"/>
<evidence type="ECO:0000256" key="3">
    <source>
        <dbReference type="ARBA" id="ARBA00022833"/>
    </source>
</evidence>
<protein>
    <recommendedName>
        <fullName evidence="5">RING-type domain-containing protein</fullName>
    </recommendedName>
</protein>
<dbReference type="GO" id="GO:0016567">
    <property type="term" value="P:protein ubiquitination"/>
    <property type="evidence" value="ECO:0007669"/>
    <property type="project" value="TreeGrafter"/>
</dbReference>
<dbReference type="GO" id="GO:0061630">
    <property type="term" value="F:ubiquitin protein ligase activity"/>
    <property type="evidence" value="ECO:0007669"/>
    <property type="project" value="TreeGrafter"/>
</dbReference>
<accession>A0A6A5X7R9</accession>
<keyword evidence="7" id="KW-1185">Reference proteome</keyword>
<dbReference type="PROSITE" id="PS50089">
    <property type="entry name" value="ZF_RING_2"/>
    <property type="match status" value="1"/>
</dbReference>
<dbReference type="Proteomes" id="UP000799778">
    <property type="component" value="Unassembled WGS sequence"/>
</dbReference>
<dbReference type="Gene3D" id="3.30.40.10">
    <property type="entry name" value="Zinc/RING finger domain, C3HC4 (zinc finger)"/>
    <property type="match status" value="1"/>
</dbReference>
<proteinExistence type="predicted"/>
<dbReference type="InterPro" id="IPR001841">
    <property type="entry name" value="Znf_RING"/>
</dbReference>
<dbReference type="RefSeq" id="XP_033377285.1">
    <property type="nucleotide sequence ID" value="XM_033524022.1"/>
</dbReference>
<organism evidence="6 7">
    <name type="scientific">Aaosphaeria arxii CBS 175.79</name>
    <dbReference type="NCBI Taxonomy" id="1450172"/>
    <lineage>
        <taxon>Eukaryota</taxon>
        <taxon>Fungi</taxon>
        <taxon>Dikarya</taxon>
        <taxon>Ascomycota</taxon>
        <taxon>Pezizomycotina</taxon>
        <taxon>Dothideomycetes</taxon>
        <taxon>Pleosporomycetidae</taxon>
        <taxon>Pleosporales</taxon>
        <taxon>Pleosporales incertae sedis</taxon>
        <taxon>Aaosphaeria</taxon>
    </lineage>
</organism>
<feature type="domain" description="RING-type" evidence="5">
    <location>
        <begin position="15"/>
        <end position="60"/>
    </location>
</feature>
<dbReference type="EMBL" id="ML978080">
    <property type="protein sequence ID" value="KAF2008946.1"/>
    <property type="molecule type" value="Genomic_DNA"/>
</dbReference>
<keyword evidence="2 4" id="KW-0863">Zinc-finger</keyword>
<sequence length="324" mass="37480">MEEFIRNNLAPTETCTICCEPFSEGHAPVALQCAHIFGHGCFTDWLRNGDGNTNSCPLCRAQLFEETVFHPYRIWGILCQENPQRLCEYMKALWQGIQRQSHADPGNGQTLVQNVIWKPLWEVRDPRNENCTFRRYVRYLNDLSPQYGVLNPVDEAIIPILRLSELLACVYKRVPLYLTTSTDLAMLVWKANQSIGVREGKVNWSLVCRAARDLDGPYFPLLHLYTVLISQYIIHGDELTTWPTKRHEKMNYVVQNCCTMIGSSWTGYPTNHFKDQLIVVYEELRRHQKDTGRISLRGTPSEGYIVKGLWSLAGNWQIKRTELR</sequence>
<keyword evidence="1" id="KW-0479">Metal-binding</keyword>
<evidence type="ECO:0000256" key="1">
    <source>
        <dbReference type="ARBA" id="ARBA00022723"/>
    </source>
</evidence>
<evidence type="ECO:0000256" key="4">
    <source>
        <dbReference type="PROSITE-ProRule" id="PRU00175"/>
    </source>
</evidence>
<gene>
    <name evidence="6" type="ORF">BU24DRAFT_359074</name>
</gene>
<keyword evidence="3" id="KW-0862">Zinc</keyword>
<dbReference type="AlphaFoldDB" id="A0A6A5X7R9"/>
<dbReference type="PANTHER" id="PTHR45969">
    <property type="entry name" value="RING ZINC FINGER PROTEIN-RELATED"/>
    <property type="match status" value="1"/>
</dbReference>